<dbReference type="InterPro" id="IPR041679">
    <property type="entry name" value="DNA2/NAM7-like_C"/>
</dbReference>
<dbReference type="FunFam" id="3.40.50.300:FF:000326">
    <property type="entry name" value="P-loop containing nucleoside triphosphate hydrolase"/>
    <property type="match status" value="1"/>
</dbReference>
<sequence length="2337" mass="262779">MTSMASTKTQLLARWRAIEEEDETGHGTHMQPHRFQQLKEEWFADAFTYLISLPQESHIWCGSWDIMGPLLETFYNYFKDESHDSPLRRLWKRISMEMNQCIQCVCQHHQAKDMYSSEYELSSIGPLLDVLRRLDEERVTQYLRNINHRISQGEYDAAQDNSEVVSVVYEVLMFPVLLDDQSLFTEFGKFIESVDDVHELALDGQQQFPGAYALFFFNRRVRSVGHRLAASMGKLRMATDLEPLQPLLKKFITFLETEALPSTSLMPRPRVQLDRLSVWLGIKSLLGFLEPPAFEEGILERYPIFLDIVLNHISSDSLEFAHAVTCLRLLFEMLGCELWLRSTLSPSVMRNTLLGQCFHTRNEKSHKDIFDLFLPFLRSLEALQDGEHEKQRRHFLYFLLHQVPVSSNFSVLTRQKACQIALQIVHRGYKMNPPCPPFECAHMWGPALVSSLKDSSLHSSLRQPAFELIQSIIVSDAAALIHSMLDSCIVPLSNESNVNYSFVIAEDENTLIFAPNEMDDNCWGEFSLQSSIISTEFKQWMCVPMLWIDVLVDIDPLILPISFSKAIFWARSRFSMVESETTAESELPLRTWISSSSFEISSSLGWKVPTGSDDGGDGKEPKNSLKVCTMPLPLIKTFTRLTAHFLVLLGQGELRKQWTWEPRMGESLILSLFDSSDKVRQFGKHVLEQISNTKGLSCGLEFLCSSEHSLSAVFLGMRHALKLVQMDSILVKFQNLHHLFFILRKLVEGDSLHSALPENLSNHTDVTNTSSQGGFLRQPVFDASMLNFGKQSSKVNSKLLQQFSCLLSNAAWPSILRLLVEGKGFLDYSYCQMTCVRLLEIIPIVFERFNPSLVELSGTKMEVKDACGFNWLHDLMDWGKSSLKVVVTYWRRAIISLLNFIKGSCCLSATSTIRAIEHLISLGEDAAATDELTEKVAHLTILLSKSEKHNIVKTNLQTDALVLEDFPSGRKLSTTTFESPGVEDVDVPMLVNSSEAKKEIFGELIVLSDDESKPHVSPTRAFLSESDVGIAPSNENDTRGDFGKSKILVVEPSKYAVDRDQEINDQCSSTFALKERASGNSKASPAMSSFLKSKDVDAKPKEMDSECILSKNVAQNGRINLKVLSNKATGSKSKNQSCETAVSVADCAVLKQVVSDAADDPLEIELNSARNQKTNILKPITIVPKRRVIQLKTPDENRAVHLKRQMIGAKRFKPPRLDDWYRSILELDYFAMIGLTSASEDKSHMVKHLQEVPVCFQSPEQYVEIFRPLILEEFKAQLRNSFVEISSWDEMYLGKISVLSVERVDEFHLVRFAYDDNNSVASKNFAENDLILLTKEPPQKSPQGAHMVGKVDRRERDNKRKMNLLIIRFYLLSGSSRLHQARKNLIERSKWHASRIMSITPQLREFQALSSIKDIPVVPTILNPKTSSIPHDESKVVDLSKLSRPLQQILKSSFNVSQLQAIDVSIGSRNMKNDLELSLVQGPPGTGKTRTILAIVSALLASASQKTNLAASSLNRSLKQDNSRPKISEAVAVARAWQNAALAKQLNEDKQRNSISIDCTMKRRVLICAQSNAAVDELVSRISNLGLYDGDGKMYKPYLVRVGNAKTVHPNSLPFYIDSLVDQRLAEERMNSNDAKNDLGTNSSMELRSNLEKLVDRIRYYEVKCANLRDENPDLKSSVENHAGDDEKEMSLKELQSKLRKLYEQKKQIYKDISIAQAFEKKSNEEVKALKHKLRKSILREAEIVVSTLSGCGGDLYAVCAESILSCKFGSSSENTLFDAVVIDEAAQALEPATLIPLQLLKSSAIRCIMVGDPKQLPATVLSNVASKFLYECSMFERLQRAGHPVVMLTRQSNSVFHIERRKKMASKNGLQPATNLYRMHPEICHFPSQHFYDGKLLNGDGMSGKNALFHETKGLGPYVFFDIVDGKELRSKSGGAFSLYNEHEADAAVELVKFFKESHPTEFNRVRIGIITPYKCQLSLLRSRFSHSFGASLVVDMEFNTVDGFQGREVDILILSTVRAGDSSPHSGKNSSGIGFVADARRMNVALTRAKLSLWVLGNSRTLHVNPDWGALLKDAKERNLVVSVKKPYDSMFKTTNLRNSNLQTTENNSKTPKHTDNVRARHHAKRSGKKTFESEGKDTPTQCTKTNDIDSSQDNASVKEDAIPPVAGGINRPSKAAKGAVRMEHGRDFESKSGKSAEKKFNKCNTSHGKRKVDREKSSNFDNSERGKVDNHTSKRPKESPQHDTICTNLESSAPLVEESSKEERNNSAAPSRCDTEKELIVKRKKQREAVDAILFSSLIPSKKSEMSMKLISDKKPHSLSNVRGSMKPPKGRKG</sequence>
<evidence type="ECO:0000313" key="10">
    <source>
        <dbReference type="EnsemblPlants" id="MELO3C024274.2.1"/>
    </source>
</evidence>
<dbReference type="SUPFAM" id="SSF52540">
    <property type="entry name" value="P-loop containing nucleoside triphosphate hydrolases"/>
    <property type="match status" value="1"/>
</dbReference>
<dbReference type="InterPro" id="IPR045055">
    <property type="entry name" value="DNA2/NAM7-like"/>
</dbReference>
<keyword evidence="5" id="KW-0175">Coiled coil</keyword>
<organism evidence="10">
    <name type="scientific">Cucumis melo</name>
    <name type="common">Muskmelon</name>
    <dbReference type="NCBI Taxonomy" id="3656"/>
    <lineage>
        <taxon>Eukaryota</taxon>
        <taxon>Viridiplantae</taxon>
        <taxon>Streptophyta</taxon>
        <taxon>Embryophyta</taxon>
        <taxon>Tracheophyta</taxon>
        <taxon>Spermatophyta</taxon>
        <taxon>Magnoliopsida</taxon>
        <taxon>eudicotyledons</taxon>
        <taxon>Gunneridae</taxon>
        <taxon>Pentapetalae</taxon>
        <taxon>rosids</taxon>
        <taxon>fabids</taxon>
        <taxon>Cucurbitales</taxon>
        <taxon>Cucurbitaceae</taxon>
        <taxon>Benincaseae</taxon>
        <taxon>Cucumis</taxon>
    </lineage>
</organism>
<feature type="compositionally biased region" description="Polar residues" evidence="6">
    <location>
        <begin position="2141"/>
        <end position="2158"/>
    </location>
</feature>
<evidence type="ECO:0000256" key="3">
    <source>
        <dbReference type="ARBA" id="ARBA00022806"/>
    </source>
</evidence>
<dbReference type="Pfam" id="PF13087">
    <property type="entry name" value="AAA_12"/>
    <property type="match status" value="1"/>
</dbReference>
<evidence type="ECO:0000256" key="5">
    <source>
        <dbReference type="SAM" id="Coils"/>
    </source>
</evidence>
<dbReference type="InterPro" id="IPR056474">
    <property type="entry name" value="SEN1_barrel"/>
</dbReference>
<name>A0A9I9DWH2_CUCME</name>
<dbReference type="CDD" id="cd18808">
    <property type="entry name" value="SF1_C_Upf1"/>
    <property type="match status" value="1"/>
</dbReference>
<keyword evidence="3" id="KW-0347">Helicase</keyword>
<dbReference type="CDD" id="cd18042">
    <property type="entry name" value="DEXXQc_SETX"/>
    <property type="match status" value="1"/>
</dbReference>
<protein>
    <recommendedName>
        <fullName evidence="11">Helicase SEN1</fullName>
    </recommendedName>
</protein>
<reference evidence="10" key="1">
    <citation type="submission" date="2023-03" db="UniProtKB">
        <authorList>
            <consortium name="EnsemblPlants"/>
        </authorList>
    </citation>
    <scope>IDENTIFICATION</scope>
</reference>
<dbReference type="Pfam" id="PF13086">
    <property type="entry name" value="AAA_11"/>
    <property type="match status" value="1"/>
</dbReference>
<feature type="compositionally biased region" description="Basic and acidic residues" evidence="6">
    <location>
        <begin position="2215"/>
        <end position="2244"/>
    </location>
</feature>
<evidence type="ECO:0000259" key="7">
    <source>
        <dbReference type="Pfam" id="PF13086"/>
    </source>
</evidence>
<feature type="compositionally biased region" description="Polar residues" evidence="6">
    <location>
        <begin position="2101"/>
        <end position="2112"/>
    </location>
</feature>
<evidence type="ECO:0000259" key="9">
    <source>
        <dbReference type="Pfam" id="PF23576"/>
    </source>
</evidence>
<feature type="region of interest" description="Disordered" evidence="6">
    <location>
        <begin position="2101"/>
        <end position="2281"/>
    </location>
</feature>
<evidence type="ECO:0000256" key="6">
    <source>
        <dbReference type="SAM" id="MobiDB-lite"/>
    </source>
</evidence>
<dbReference type="InterPro" id="IPR027417">
    <property type="entry name" value="P-loop_NTPase"/>
</dbReference>
<dbReference type="GO" id="GO:0016787">
    <property type="term" value="F:hydrolase activity"/>
    <property type="evidence" value="ECO:0007669"/>
    <property type="project" value="UniProtKB-KW"/>
</dbReference>
<dbReference type="GO" id="GO:0004386">
    <property type="term" value="F:helicase activity"/>
    <property type="evidence" value="ECO:0007669"/>
    <property type="project" value="UniProtKB-KW"/>
</dbReference>
<feature type="domain" description="DNA2/NAM7 helicase helicase" evidence="7">
    <location>
        <begin position="1454"/>
        <end position="1824"/>
    </location>
</feature>
<feature type="coiled-coil region" evidence="5">
    <location>
        <begin position="1651"/>
        <end position="1712"/>
    </location>
</feature>
<evidence type="ECO:0000256" key="1">
    <source>
        <dbReference type="ARBA" id="ARBA00022741"/>
    </source>
</evidence>
<feature type="compositionally biased region" description="Polar residues" evidence="6">
    <location>
        <begin position="2245"/>
        <end position="2254"/>
    </location>
</feature>
<dbReference type="InterPro" id="IPR041677">
    <property type="entry name" value="DNA2/NAM7_AAA_11"/>
</dbReference>
<dbReference type="GO" id="GO:0005694">
    <property type="term" value="C:chromosome"/>
    <property type="evidence" value="ECO:0007669"/>
    <property type="project" value="UniProtKB-ARBA"/>
</dbReference>
<keyword evidence="2" id="KW-0378">Hydrolase</keyword>
<evidence type="ECO:0008006" key="11">
    <source>
        <dbReference type="Google" id="ProtNLM"/>
    </source>
</evidence>
<feature type="compositionally biased region" description="Basic residues" evidence="6">
    <location>
        <begin position="2122"/>
        <end position="2131"/>
    </location>
</feature>
<keyword evidence="4" id="KW-0067">ATP-binding</keyword>
<feature type="domain" description="DNA2/NAM7 helicase-like C-terminal" evidence="8">
    <location>
        <begin position="1876"/>
        <end position="2061"/>
    </location>
</feature>
<evidence type="ECO:0000256" key="4">
    <source>
        <dbReference type="ARBA" id="ARBA00022840"/>
    </source>
</evidence>
<feature type="region of interest" description="Disordered" evidence="6">
    <location>
        <begin position="2306"/>
        <end position="2337"/>
    </location>
</feature>
<evidence type="ECO:0000256" key="2">
    <source>
        <dbReference type="ARBA" id="ARBA00022801"/>
    </source>
</evidence>
<dbReference type="EnsemblPlants" id="MELO3C024274.2.1">
    <property type="protein sequence ID" value="MELO3C024274.2.1"/>
    <property type="gene ID" value="MELO3C024274.2"/>
</dbReference>
<dbReference type="InterPro" id="IPR047187">
    <property type="entry name" value="SF1_C_Upf1"/>
</dbReference>
<dbReference type="Gene3D" id="3.40.50.300">
    <property type="entry name" value="P-loop containing nucleotide triphosphate hydrolases"/>
    <property type="match status" value="2"/>
</dbReference>
<dbReference type="PANTHER" id="PTHR10887:SF495">
    <property type="entry name" value="HELICASE SENATAXIN ISOFORM X1-RELATED"/>
    <property type="match status" value="1"/>
</dbReference>
<dbReference type="PANTHER" id="PTHR10887">
    <property type="entry name" value="DNA2/NAM7 HELICASE FAMILY"/>
    <property type="match status" value="1"/>
</dbReference>
<accession>A0A9I9DWH2</accession>
<feature type="domain" description="Helicase SEN1 beta-barrel" evidence="9">
    <location>
        <begin position="1291"/>
        <end position="1396"/>
    </location>
</feature>
<keyword evidence="1" id="KW-0547">Nucleotide-binding</keyword>
<proteinExistence type="predicted"/>
<feature type="compositionally biased region" description="Basic and acidic residues" evidence="6">
    <location>
        <begin position="2306"/>
        <end position="2319"/>
    </location>
</feature>
<evidence type="ECO:0000259" key="8">
    <source>
        <dbReference type="Pfam" id="PF13087"/>
    </source>
</evidence>
<dbReference type="Gramene" id="MELO3C024274.2.1">
    <property type="protein sequence ID" value="MELO3C024274.2.1"/>
    <property type="gene ID" value="MELO3C024274.2"/>
</dbReference>
<dbReference type="Pfam" id="PF23576">
    <property type="entry name" value="SEN1_barrel"/>
    <property type="match status" value="1"/>
</dbReference>
<feature type="compositionally biased region" description="Basic and acidic residues" evidence="6">
    <location>
        <begin position="2183"/>
        <end position="2203"/>
    </location>
</feature>
<dbReference type="GO" id="GO:0005524">
    <property type="term" value="F:ATP binding"/>
    <property type="evidence" value="ECO:0007669"/>
    <property type="project" value="UniProtKB-KW"/>
</dbReference>